<dbReference type="HOGENOM" id="CLU_2596548_0_0_1"/>
<gene>
    <name evidence="2" type="ORF">TRIATDRAFT_27998</name>
</gene>
<name>G9PBU8_HYPAI</name>
<dbReference type="eggNOG" id="ENOG502T4BS">
    <property type="taxonomic scope" value="Eukaryota"/>
</dbReference>
<comment type="caution">
    <text evidence="2">The sequence shown here is derived from an EMBL/GenBank/DDBJ whole genome shotgun (WGS) entry which is preliminary data.</text>
</comment>
<keyword evidence="3" id="KW-1185">Reference proteome</keyword>
<evidence type="ECO:0000313" key="3">
    <source>
        <dbReference type="Proteomes" id="UP000005426"/>
    </source>
</evidence>
<organism evidence="2 3">
    <name type="scientific">Hypocrea atroviridis (strain ATCC 20476 / IMI 206040)</name>
    <name type="common">Trichoderma atroviride</name>
    <dbReference type="NCBI Taxonomy" id="452589"/>
    <lineage>
        <taxon>Eukaryota</taxon>
        <taxon>Fungi</taxon>
        <taxon>Dikarya</taxon>
        <taxon>Ascomycota</taxon>
        <taxon>Pezizomycotina</taxon>
        <taxon>Sordariomycetes</taxon>
        <taxon>Hypocreomycetidae</taxon>
        <taxon>Hypocreales</taxon>
        <taxon>Hypocreaceae</taxon>
        <taxon>Trichoderma</taxon>
    </lineage>
</organism>
<dbReference type="Proteomes" id="UP000005426">
    <property type="component" value="Unassembled WGS sequence"/>
</dbReference>
<feature type="non-terminal residue" evidence="2">
    <location>
        <position position="80"/>
    </location>
</feature>
<accession>G9PBU8</accession>
<dbReference type="OrthoDB" id="4898381at2759"/>
<dbReference type="EMBL" id="ABDG02000029">
    <property type="protein sequence ID" value="EHK39842.1"/>
    <property type="molecule type" value="Genomic_DNA"/>
</dbReference>
<feature type="region of interest" description="Disordered" evidence="1">
    <location>
        <begin position="1"/>
        <end position="27"/>
    </location>
</feature>
<sequence length="80" mass="9122">MLHSKGIRVTSEPEKFPPAPFYTHRPPTTWRSDMMQSIKRWLTMCCGSRAAHKTSDAAIWKLEEGTNNMEEDCEPLIEGG</sequence>
<dbReference type="OMA" id="CALEYRF"/>
<dbReference type="AlphaFoldDB" id="G9PBU8"/>
<evidence type="ECO:0000256" key="1">
    <source>
        <dbReference type="SAM" id="MobiDB-lite"/>
    </source>
</evidence>
<evidence type="ECO:0000313" key="2">
    <source>
        <dbReference type="EMBL" id="EHK39842.1"/>
    </source>
</evidence>
<proteinExistence type="predicted"/>
<protein>
    <submittedName>
        <fullName evidence="2">Uncharacterized protein</fullName>
    </submittedName>
</protein>
<reference evidence="2 3" key="1">
    <citation type="journal article" date="2011" name="Genome Biol.">
        <title>Comparative genome sequence analysis underscores mycoparasitism as the ancestral life style of Trichoderma.</title>
        <authorList>
            <person name="Kubicek C.P."/>
            <person name="Herrera-Estrella A."/>
            <person name="Seidl-Seiboth V."/>
            <person name="Martinez D.A."/>
            <person name="Druzhinina I.S."/>
            <person name="Thon M."/>
            <person name="Zeilinger S."/>
            <person name="Casas-Flores S."/>
            <person name="Horwitz B.A."/>
            <person name="Mukherjee P.K."/>
            <person name="Mukherjee M."/>
            <person name="Kredics L."/>
            <person name="Alcaraz L.D."/>
            <person name="Aerts A."/>
            <person name="Antal Z."/>
            <person name="Atanasova L."/>
            <person name="Cervantes-Badillo M.G."/>
            <person name="Challacombe J."/>
            <person name="Chertkov O."/>
            <person name="McCluskey K."/>
            <person name="Coulpier F."/>
            <person name="Deshpande N."/>
            <person name="von Doehren H."/>
            <person name="Ebbole D.J."/>
            <person name="Esquivel-Naranjo E.U."/>
            <person name="Fekete E."/>
            <person name="Flipphi M."/>
            <person name="Glaser F."/>
            <person name="Gomez-Rodriguez E.Y."/>
            <person name="Gruber S."/>
            <person name="Han C."/>
            <person name="Henrissat B."/>
            <person name="Hermosa R."/>
            <person name="Hernandez-Onate M."/>
            <person name="Karaffa L."/>
            <person name="Kosti I."/>
            <person name="Le Crom S."/>
            <person name="Lindquist E."/>
            <person name="Lucas S."/>
            <person name="Luebeck M."/>
            <person name="Luebeck P.S."/>
            <person name="Margeot A."/>
            <person name="Metz B."/>
            <person name="Misra M."/>
            <person name="Nevalainen H."/>
            <person name="Omann M."/>
            <person name="Packer N."/>
            <person name="Perrone G."/>
            <person name="Uresti-Rivera E.E."/>
            <person name="Salamov A."/>
            <person name="Schmoll M."/>
            <person name="Seiboth B."/>
            <person name="Shapiro H."/>
            <person name="Sukno S."/>
            <person name="Tamayo-Ramos J.A."/>
            <person name="Tisch D."/>
            <person name="Wiest A."/>
            <person name="Wilkinson H.H."/>
            <person name="Zhang M."/>
            <person name="Coutinho P.M."/>
            <person name="Kenerley C.M."/>
            <person name="Monte E."/>
            <person name="Baker S.E."/>
            <person name="Grigoriev I.V."/>
        </authorList>
    </citation>
    <scope>NUCLEOTIDE SEQUENCE [LARGE SCALE GENOMIC DNA]</scope>
    <source>
        <strain evidence="3">ATCC 20476 / IMI 206040</strain>
    </source>
</reference>